<feature type="domain" description="ABC3 transporter permease C-terminal" evidence="7">
    <location>
        <begin position="725"/>
        <end position="837"/>
    </location>
</feature>
<keyword evidence="4 6" id="KW-1133">Transmembrane helix</keyword>
<feature type="domain" description="MacB-like periplasmic core" evidence="8">
    <location>
        <begin position="21"/>
        <end position="217"/>
    </location>
</feature>
<feature type="transmembrane region" description="Helical" evidence="6">
    <location>
        <begin position="425"/>
        <end position="453"/>
    </location>
</feature>
<feature type="transmembrane region" description="Helical" evidence="6">
    <location>
        <begin position="811"/>
        <end position="835"/>
    </location>
</feature>
<feature type="transmembrane region" description="Helical" evidence="6">
    <location>
        <begin position="722"/>
        <end position="744"/>
    </location>
</feature>
<feature type="transmembrane region" description="Helical" evidence="6">
    <location>
        <begin position="478"/>
        <end position="499"/>
    </location>
</feature>
<dbReference type="EMBL" id="AOGZ02000014">
    <property type="protein sequence ID" value="EOQ96701.1"/>
    <property type="molecule type" value="Genomic_DNA"/>
</dbReference>
<dbReference type="OrthoDB" id="9775544at2"/>
<name>R9A3B6_9LEPT</name>
<dbReference type="PANTHER" id="PTHR30287:SF1">
    <property type="entry name" value="INNER MEMBRANE PROTEIN"/>
    <property type="match status" value="1"/>
</dbReference>
<keyword evidence="2" id="KW-1003">Cell membrane</keyword>
<feature type="transmembrane region" description="Helical" evidence="6">
    <location>
        <begin position="344"/>
        <end position="368"/>
    </location>
</feature>
<keyword evidence="3 6" id="KW-0812">Transmembrane</keyword>
<feature type="transmembrane region" description="Helical" evidence="6">
    <location>
        <begin position="401"/>
        <end position="419"/>
    </location>
</feature>
<dbReference type="InterPro" id="IPR003838">
    <property type="entry name" value="ABC3_permease_C"/>
</dbReference>
<keyword evidence="10" id="KW-1185">Reference proteome</keyword>
<dbReference type="InterPro" id="IPR025857">
    <property type="entry name" value="MacB_PCD"/>
</dbReference>
<dbReference type="STRING" id="1218599.LEP1GSC195_3046"/>
<dbReference type="Proteomes" id="UP000013984">
    <property type="component" value="Unassembled WGS sequence"/>
</dbReference>
<feature type="transmembrane region" description="Helical" evidence="6">
    <location>
        <begin position="20"/>
        <end position="41"/>
    </location>
</feature>
<proteinExistence type="predicted"/>
<accession>R9A3B6</accession>
<sequence length="847" mass="94589">MKASLFRFYLKRELFSRFRYSLLIVVSITLGVGSVIGIHSYKDNTANAIKKEAKSIMGADIALQSPQEISKTAEKLVETTLPPGSETSASIQFLSMISNESGEENSLSFIKAVETNYPFYGEMKTEPEAAYRNLKPNQVLLDKSLVENLKLKLGDRVRLGDSLLVLAGVVVKEPGAVGSFVGSAPGSIIRRDTANKTGLVQRGSRIRYTIYAKFPDSIDSLDWKDKEFEALIKEDLTIYHNTEVNSGSQQFIKNTFDYMALLALAGFFLGAIAVYTAVRTRLLEKRNEIAILMCLGAKPNVILLLVFAEILILSIFGTTLGLVLGFGIQSILPDISGLMSVEAGIVFGFSFSSILWSLVLGVVLPLLISIPLVLETRSVKPLAALKEVESQTSGNLSTSKWQFVSFLLIYILFTSLAVLETESIFKGILFTLVLLTLPVLVYGLYILLGLFITKISKLGWLSKEWSLVTKKVTRKSGALRLSIIGLGSALFILTLSLILQESLLELSGAREIERRPNMFLLDIRETQKDDLLTAIKAFPVEKQYLAPVIGARLSKVNGEPIKKEDTIKNAMDRNWRATARTREYFLSYRDEIYDTEEVTKGNWWDESGRNEISVERDFAGYLQAGVGDELTFNVQGREVSGKITNLRSVNWADMKPNFVVLFSKGILEKAPRFYIVSLLIDTNEDRYQLQKVIVNQFPNITVIDTEKTIQAFMGILEKVTQMMALMTAFILAASFVLVFTTLYASQSERKREFALLRVIGANSRFMGKHFLREALLVSVISFLLGLIYSVVSNEVLNRSVLELRSVYPYGQLTLVFVGICFVTVSLYALGLFSFFRMPTKTVLKEIK</sequence>
<dbReference type="PANTHER" id="PTHR30287">
    <property type="entry name" value="MEMBRANE COMPONENT OF PREDICTED ABC SUPERFAMILY METABOLITE UPTAKE TRANSPORTER"/>
    <property type="match status" value="1"/>
</dbReference>
<organism evidence="9 10">
    <name type="scientific">Leptospira wolbachii serovar Codice str. CDC</name>
    <dbReference type="NCBI Taxonomy" id="1218599"/>
    <lineage>
        <taxon>Bacteria</taxon>
        <taxon>Pseudomonadati</taxon>
        <taxon>Spirochaetota</taxon>
        <taxon>Spirochaetia</taxon>
        <taxon>Leptospirales</taxon>
        <taxon>Leptospiraceae</taxon>
        <taxon>Leptospira</taxon>
    </lineage>
</organism>
<evidence type="ECO:0000313" key="9">
    <source>
        <dbReference type="EMBL" id="EOQ96701.1"/>
    </source>
</evidence>
<evidence type="ECO:0000256" key="4">
    <source>
        <dbReference type="ARBA" id="ARBA00022989"/>
    </source>
</evidence>
<keyword evidence="5 6" id="KW-0472">Membrane</keyword>
<evidence type="ECO:0000256" key="2">
    <source>
        <dbReference type="ARBA" id="ARBA00022475"/>
    </source>
</evidence>
<dbReference type="Pfam" id="PF02687">
    <property type="entry name" value="FtsX"/>
    <property type="match status" value="2"/>
</dbReference>
<dbReference type="RefSeq" id="WP_015682033.1">
    <property type="nucleotide sequence ID" value="NZ_AOGZ02000014.1"/>
</dbReference>
<dbReference type="Pfam" id="PF12704">
    <property type="entry name" value="MacB_PCD"/>
    <property type="match status" value="1"/>
</dbReference>
<dbReference type="InterPro" id="IPR038766">
    <property type="entry name" value="Membrane_comp_ABC_pdt"/>
</dbReference>
<comment type="caution">
    <text evidence="9">The sequence shown here is derived from an EMBL/GenBank/DDBJ whole genome shotgun (WGS) entry which is preliminary data.</text>
</comment>
<evidence type="ECO:0000259" key="8">
    <source>
        <dbReference type="Pfam" id="PF12704"/>
    </source>
</evidence>
<evidence type="ECO:0000256" key="5">
    <source>
        <dbReference type="ARBA" id="ARBA00023136"/>
    </source>
</evidence>
<dbReference type="GO" id="GO:0005886">
    <property type="term" value="C:plasma membrane"/>
    <property type="evidence" value="ECO:0007669"/>
    <property type="project" value="UniProtKB-SubCell"/>
</dbReference>
<gene>
    <name evidence="9" type="ORF">LEP1GSC195_3046</name>
</gene>
<reference evidence="9" key="1">
    <citation type="submission" date="2013-04" db="EMBL/GenBank/DDBJ databases">
        <authorList>
            <person name="Harkins D.M."/>
            <person name="Durkin A.S."/>
            <person name="Brinkac L.M."/>
            <person name="Haft D.H."/>
            <person name="Selengut J.D."/>
            <person name="Sanka R."/>
            <person name="DePew J."/>
            <person name="Purushe J."/>
            <person name="Galloway R.L."/>
            <person name="Vinetz J.M."/>
            <person name="Sutton G.G."/>
            <person name="Nierman W.C."/>
            <person name="Fouts D.E."/>
        </authorList>
    </citation>
    <scope>NUCLEOTIDE SEQUENCE [LARGE SCALE GENOMIC DNA]</scope>
    <source>
        <strain evidence="9">CDC</strain>
    </source>
</reference>
<feature type="transmembrane region" description="Helical" evidence="6">
    <location>
        <begin position="299"/>
        <end position="332"/>
    </location>
</feature>
<dbReference type="AlphaFoldDB" id="R9A3B6"/>
<feature type="transmembrane region" description="Helical" evidence="6">
    <location>
        <begin position="774"/>
        <end position="791"/>
    </location>
</feature>
<evidence type="ECO:0000256" key="1">
    <source>
        <dbReference type="ARBA" id="ARBA00004651"/>
    </source>
</evidence>
<feature type="domain" description="ABC3 transporter permease C-terminal" evidence="7">
    <location>
        <begin position="262"/>
        <end position="379"/>
    </location>
</feature>
<comment type="subcellular location">
    <subcellularLocation>
        <location evidence="1">Cell membrane</location>
        <topology evidence="1">Multi-pass membrane protein</topology>
    </subcellularLocation>
</comment>
<protein>
    <submittedName>
        <fullName evidence="9">MacB-like periplasmic core domain protein</fullName>
    </submittedName>
</protein>
<feature type="transmembrane region" description="Helical" evidence="6">
    <location>
        <begin position="258"/>
        <end position="278"/>
    </location>
</feature>
<evidence type="ECO:0000313" key="10">
    <source>
        <dbReference type="Proteomes" id="UP000013984"/>
    </source>
</evidence>
<evidence type="ECO:0000259" key="7">
    <source>
        <dbReference type="Pfam" id="PF02687"/>
    </source>
</evidence>
<evidence type="ECO:0000256" key="3">
    <source>
        <dbReference type="ARBA" id="ARBA00022692"/>
    </source>
</evidence>
<evidence type="ECO:0000256" key="6">
    <source>
        <dbReference type="SAM" id="Phobius"/>
    </source>
</evidence>